<dbReference type="Pfam" id="PF21530">
    <property type="entry name" value="Pif1_2B_dom"/>
    <property type="match status" value="1"/>
</dbReference>
<dbReference type="InterPro" id="IPR027417">
    <property type="entry name" value="P-loop_NTPase"/>
</dbReference>
<dbReference type="InterPro" id="IPR049163">
    <property type="entry name" value="Pif1-like_2B_dom"/>
</dbReference>
<proteinExistence type="inferred from homology"/>
<protein>
    <recommendedName>
        <fullName evidence="1">ATP-dependent DNA helicase</fullName>
        <ecNumber evidence="1">5.6.2.3</ecNumber>
    </recommendedName>
</protein>
<reference evidence="6" key="2">
    <citation type="submission" date="2005-04" db="EMBL/GenBank/DDBJ databases">
        <authorList>
            <person name="Buell C.R."/>
            <person name="Wing R.A."/>
            <person name="McCombie W.A."/>
            <person name="Ouyang S."/>
        </authorList>
    </citation>
    <scope>NUCLEOTIDE SEQUENCE</scope>
</reference>
<dbReference type="EMBL" id="DP000010">
    <property type="protein sequence ID" value="ABA95256.2"/>
    <property type="molecule type" value="Genomic_DNA"/>
</dbReference>
<evidence type="ECO:0000256" key="2">
    <source>
        <dbReference type="SAM" id="MobiDB-lite"/>
    </source>
</evidence>
<dbReference type="Gene3D" id="2.40.50.140">
    <property type="entry name" value="Nucleic acid-binding proteins"/>
    <property type="match status" value="1"/>
</dbReference>
<dbReference type="GO" id="GO:0005524">
    <property type="term" value="F:ATP binding"/>
    <property type="evidence" value="ECO:0007669"/>
    <property type="project" value="UniProtKB-KW"/>
</dbReference>
<reference evidence="6" key="3">
    <citation type="submission" date="2006-01" db="EMBL/GenBank/DDBJ databases">
        <authorList>
            <person name="Buell R."/>
        </authorList>
    </citation>
    <scope>NUCLEOTIDE SEQUENCE</scope>
</reference>
<dbReference type="SUPFAM" id="SSF50249">
    <property type="entry name" value="Nucleic acid-binding proteins"/>
    <property type="match status" value="1"/>
</dbReference>
<dbReference type="InterPro" id="IPR025476">
    <property type="entry name" value="Helitron_helicase-like"/>
</dbReference>
<sequence length="1643" mass="184847">MGEADREGGNGAEGGHGSTCVGARAIAHDGEGGGSDDSSRNDDNGYHDSNPLPSTAWRPRGGRISLPSYNPPPEPILNLLTSASSLSNHFLQHIRRYNSMFAMTSMGAKIIESINDGHGPYVFKISGQICHRVGSLIPSQGRRPEYAQLYIFDTENEISNRINIASSSRDSFHANEEIVRSLIEMFDTHNPIVKLFRTARERLSENESDHYKIRLFGSTDAHGDIYSAPVAAEVVGLVVGDIGVTDIGRDIIIQHHSSQLQRIDEKHRKFMAMQYPILFPYGEDGFHESIMYNQTASSSSLRRNKATMVEFFAYIMHDRAGQFNTPLRCGRKYGCPHLFVTFTSNAYWPEILQALAPGQQPSDRPDIVDRVFKMKLNMLMDDIKKNNFFGPIHAVVYTVEFQKCGLPHVHIIIWLSKEEPLDAEKVDLRISAQLPNPTLDPIGFEAVTSFMIHGPCGPGISYSPCMSEGRCSKFYPKEFCEHTSILQNGFTQYARPNNQIVVTKNGVDIDNRFIVPHNVDLVVKYQAHINVESVNHDGMHKYLFKYVTKGYDCSRAGIRRNSANETINEIDNYLECQCVTPNDAAWHLLQFDIHHTDPSVERLPVHLPLENNVVYIEDDDLEEVIENPGNQKSKLTAWLEANSQFPQAREHTYIEFHEYFTWHASEKYWDIRRGCYNKIGRIAHVDPTKGEQYYLRMLLHIVKGPKTSEIRNISGQQHPTFRAACEALGLLGDDQEWSHALNDAAQWALPYQLRQLFVTILLFCEVTNPQRLFTEHAQHMSEDFRYRTNQNLSQSNSSFTDSFVGNALLFELDKLLRNAGYSLSHFNLPLPDDIGSASADNRLLLDELSYDITSIASTSANDINSLNTNQKEIFNSISNSVINNEGRTFFVYGYGGTGKTFLWTTLLNFVRTQGKIALAVASSGIAALLLPGGRTPHSRFKIPLDIRENSMCSIKKNTHLAELIQQTSLIVWDEAPVNHKYCFEALDRTLRDILSDIRPNAQHRQFGGITVAFGGDFRQTLPVIQNATRHQILRASIVNSYLWHQCVVLQLTENMRLSSQNLSPSDKEELRVFADWLLRVGNGTEPHISIENETNGYVPSNITTYFCDRAILPPINEVVSEINNKIIAQVTAAEMSYYSSDTIDDSCANHSTLEALYPTEFLNTISLNGLPDHVLHLKIGVPIMLLRNLDPSRGLCNATRLIVTQLTTRIIEGEIMTGKAKGSKAYIPRIITTSAQSKWPFKLKRRQFPIRLSYAMTINKSQDLIGVISHVGPYDYAGKTSSKKNRKLKIRNKDEQEQEIVLWGEYGESFDEAFVLQKSTDHKIVVAILAGLTAGTYLGKTEATSSSATQIYFDSDITEIAEYQSRYKLPLTIKDESGTLDAVAFYNVAEDLVEVNATQATQNLKIDATEHAIALDTAIGKTRLFHIAMNTKYSSHFTINYVLKKSYPVENENTSLMLPTLENTKVAKESATKQLATDEGLTTMEHCSPAIANTIQVATNQLYHSQQVDLIKEKQPSTEFSPGQNSKRHKKVTETSPNGEENQLQQPKIADQQPSGHEEQMDQQPEKNRNHEAQLIHTNYLQAVSKITASKSTAISITLQGKSSTDDLYKLQPTQAHVVNYTKNKLPHMHIILYGENVKNNEI</sequence>
<dbReference type="Pfam" id="PF14214">
    <property type="entry name" value="Helitron_like_N"/>
    <property type="match status" value="1"/>
</dbReference>
<dbReference type="GO" id="GO:0043139">
    <property type="term" value="F:5'-3' DNA helicase activity"/>
    <property type="evidence" value="ECO:0007669"/>
    <property type="project" value="UniProtKB-EC"/>
</dbReference>
<accession>Q2R017</accession>
<feature type="domain" description="Helitron helicase-like" evidence="4">
    <location>
        <begin position="330"/>
        <end position="413"/>
    </location>
</feature>
<dbReference type="Pfam" id="PF05970">
    <property type="entry name" value="PIF1"/>
    <property type="match status" value="1"/>
</dbReference>
<dbReference type="EC" id="5.6.2.3" evidence="1"/>
<keyword evidence="1" id="KW-0378">Hydrolase</keyword>
<keyword evidence="1" id="KW-0234">DNA repair</keyword>
<evidence type="ECO:0000259" key="3">
    <source>
        <dbReference type="Pfam" id="PF05970"/>
    </source>
</evidence>
<keyword evidence="1" id="KW-0227">DNA damage</keyword>
<reference evidence="6" key="1">
    <citation type="journal article" date="2005" name="BMC Biol.">
        <title>The sequence of rice chromosomes 11 and 12, rich in disease resistance genes and recent gene duplications.</title>
        <authorList>
            <consortium name="The rice chromosomes 11 and 12 sequencing consortia"/>
        </authorList>
    </citation>
    <scope>NUCLEOTIDE SEQUENCE [LARGE SCALE GENOMIC DNA]</scope>
</reference>
<dbReference type="SUPFAM" id="SSF52540">
    <property type="entry name" value="P-loop containing nucleoside triphosphate hydrolases"/>
    <property type="match status" value="2"/>
</dbReference>
<keyword evidence="1" id="KW-0233">DNA recombination</keyword>
<feature type="compositionally biased region" description="Basic and acidic residues" evidence="2">
    <location>
        <begin position="26"/>
        <end position="46"/>
    </location>
</feature>
<evidence type="ECO:0000259" key="4">
    <source>
        <dbReference type="Pfam" id="PF14214"/>
    </source>
</evidence>
<feature type="compositionally biased region" description="Basic and acidic residues" evidence="2">
    <location>
        <begin position="1556"/>
        <end position="1569"/>
    </location>
</feature>
<dbReference type="Gene3D" id="3.40.50.300">
    <property type="entry name" value="P-loop containing nucleotide triphosphate hydrolases"/>
    <property type="match status" value="1"/>
</dbReference>
<dbReference type="PANTHER" id="PTHR10492:SF57">
    <property type="entry name" value="ATP-DEPENDENT DNA HELICASE"/>
    <property type="match status" value="1"/>
</dbReference>
<feature type="region of interest" description="Disordered" evidence="2">
    <location>
        <begin position="1"/>
        <end position="69"/>
    </location>
</feature>
<keyword evidence="1" id="KW-0547">Nucleotide-binding</keyword>
<dbReference type="PANTHER" id="PTHR10492">
    <property type="match status" value="1"/>
</dbReference>
<dbReference type="GO" id="GO:0000723">
    <property type="term" value="P:telomere maintenance"/>
    <property type="evidence" value="ECO:0007669"/>
    <property type="project" value="InterPro"/>
</dbReference>
<evidence type="ECO:0000256" key="1">
    <source>
        <dbReference type="RuleBase" id="RU363044"/>
    </source>
</evidence>
<feature type="domain" description="DNA helicase Pif1-like 2B" evidence="5">
    <location>
        <begin position="1160"/>
        <end position="1206"/>
    </location>
</feature>
<dbReference type="InterPro" id="IPR010285">
    <property type="entry name" value="DNA_helicase_pif1-like_DEAD"/>
</dbReference>
<organism evidence="6">
    <name type="scientific">Oryza sativa subsp. japonica</name>
    <name type="common">Rice</name>
    <dbReference type="NCBI Taxonomy" id="39947"/>
    <lineage>
        <taxon>Eukaryota</taxon>
        <taxon>Viridiplantae</taxon>
        <taxon>Streptophyta</taxon>
        <taxon>Embryophyta</taxon>
        <taxon>Tracheophyta</taxon>
        <taxon>Spermatophyta</taxon>
        <taxon>Magnoliopsida</taxon>
        <taxon>Liliopsida</taxon>
        <taxon>Poales</taxon>
        <taxon>Poaceae</taxon>
        <taxon>BOP clade</taxon>
        <taxon>Oryzoideae</taxon>
        <taxon>Oryzeae</taxon>
        <taxon>Oryzinae</taxon>
        <taxon>Oryza</taxon>
        <taxon>Oryza sativa</taxon>
    </lineage>
</organism>
<feature type="region of interest" description="Disordered" evidence="2">
    <location>
        <begin position="1514"/>
        <end position="1569"/>
    </location>
</feature>
<feature type="compositionally biased region" description="Polar residues" evidence="2">
    <location>
        <begin position="1534"/>
        <end position="1546"/>
    </location>
</feature>
<dbReference type="GO" id="GO:0006310">
    <property type="term" value="P:DNA recombination"/>
    <property type="evidence" value="ECO:0007669"/>
    <property type="project" value="UniProtKB-KW"/>
</dbReference>
<dbReference type="InterPro" id="IPR012340">
    <property type="entry name" value="NA-bd_OB-fold"/>
</dbReference>
<keyword evidence="1 6" id="KW-0347">Helicase</keyword>
<evidence type="ECO:0000259" key="5">
    <source>
        <dbReference type="Pfam" id="PF21530"/>
    </source>
</evidence>
<dbReference type="GO" id="GO:0016887">
    <property type="term" value="F:ATP hydrolysis activity"/>
    <property type="evidence" value="ECO:0007669"/>
    <property type="project" value="RHEA"/>
</dbReference>
<keyword evidence="1" id="KW-0067">ATP-binding</keyword>
<feature type="domain" description="DNA helicase Pif1-like DEAD-box helicase" evidence="3">
    <location>
        <begin position="866"/>
        <end position="1086"/>
    </location>
</feature>
<comment type="similarity">
    <text evidence="1">Belongs to the helicase family.</text>
</comment>
<name>Q2R017_ORYSJ</name>
<gene>
    <name evidence="6" type="ordered locus">LOC_Os11g44014</name>
</gene>
<dbReference type="GO" id="GO:0006281">
    <property type="term" value="P:DNA repair"/>
    <property type="evidence" value="ECO:0007669"/>
    <property type="project" value="UniProtKB-KW"/>
</dbReference>
<comment type="catalytic activity">
    <reaction evidence="1">
        <text>ATP + H2O = ADP + phosphate + H(+)</text>
        <dbReference type="Rhea" id="RHEA:13065"/>
        <dbReference type="ChEBI" id="CHEBI:15377"/>
        <dbReference type="ChEBI" id="CHEBI:15378"/>
        <dbReference type="ChEBI" id="CHEBI:30616"/>
        <dbReference type="ChEBI" id="CHEBI:43474"/>
        <dbReference type="ChEBI" id="CHEBI:456216"/>
        <dbReference type="EC" id="5.6.2.3"/>
    </reaction>
</comment>
<comment type="cofactor">
    <cofactor evidence="1">
        <name>Mg(2+)</name>
        <dbReference type="ChEBI" id="CHEBI:18420"/>
    </cofactor>
</comment>
<evidence type="ECO:0000313" key="6">
    <source>
        <dbReference type="EMBL" id="ABA95256.2"/>
    </source>
</evidence>
<dbReference type="CDD" id="cd04481">
    <property type="entry name" value="RPA1_DBD_B_like"/>
    <property type="match status" value="1"/>
</dbReference>